<sequence length="122" mass="13757">LINELRSLGTKFSRAQHNLKILDNLPKICEPKATTILEACDLKVLTLDELFGALQVHEVHLNKRNHPKANDTIALKGGDTSKRRETLKVESEPNNSDDSFEDSIDDGISLMSKKFKDMLKKK</sequence>
<evidence type="ECO:0008006" key="4">
    <source>
        <dbReference type="Google" id="ProtNLM"/>
    </source>
</evidence>
<protein>
    <recommendedName>
        <fullName evidence="4">UBN2 domain-containing protein</fullName>
    </recommendedName>
</protein>
<feature type="region of interest" description="Disordered" evidence="1">
    <location>
        <begin position="67"/>
        <end position="103"/>
    </location>
</feature>
<feature type="compositionally biased region" description="Basic and acidic residues" evidence="1">
    <location>
        <begin position="79"/>
        <end position="91"/>
    </location>
</feature>
<keyword evidence="3" id="KW-1185">Reference proteome</keyword>
<dbReference type="Gramene" id="C.cajan_24368.t">
    <property type="protein sequence ID" value="C.cajan_24368.t.cds1"/>
    <property type="gene ID" value="C.cajan_24368"/>
</dbReference>
<feature type="non-terminal residue" evidence="2">
    <location>
        <position position="1"/>
    </location>
</feature>
<evidence type="ECO:0000313" key="3">
    <source>
        <dbReference type="Proteomes" id="UP000075243"/>
    </source>
</evidence>
<dbReference type="EMBL" id="KQ483413">
    <property type="protein sequence ID" value="KYP53444.1"/>
    <property type="molecule type" value="Genomic_DNA"/>
</dbReference>
<reference evidence="2" key="1">
    <citation type="journal article" date="2012" name="Nat. Biotechnol.">
        <title>Draft genome sequence of pigeonpea (Cajanus cajan), an orphan legume crop of resource-poor farmers.</title>
        <authorList>
            <person name="Varshney R.K."/>
            <person name="Chen W."/>
            <person name="Li Y."/>
            <person name="Bharti A.K."/>
            <person name="Saxena R.K."/>
            <person name="Schlueter J.A."/>
            <person name="Donoghue M.T."/>
            <person name="Azam S."/>
            <person name="Fan G."/>
            <person name="Whaley A.M."/>
            <person name="Farmer A.D."/>
            <person name="Sheridan J."/>
            <person name="Iwata A."/>
            <person name="Tuteja R."/>
            <person name="Penmetsa R.V."/>
            <person name="Wu W."/>
            <person name="Upadhyaya H.D."/>
            <person name="Yang S.P."/>
            <person name="Shah T."/>
            <person name="Saxena K.B."/>
            <person name="Michael T."/>
            <person name="McCombie W.R."/>
            <person name="Yang B."/>
            <person name="Zhang G."/>
            <person name="Yang H."/>
            <person name="Wang J."/>
            <person name="Spillane C."/>
            <person name="Cook D.R."/>
            <person name="May G.D."/>
            <person name="Xu X."/>
            <person name="Jackson S.A."/>
        </authorList>
    </citation>
    <scope>NUCLEOTIDE SEQUENCE [LARGE SCALE GENOMIC DNA]</scope>
</reference>
<dbReference type="AlphaFoldDB" id="A0A151SF27"/>
<accession>A0A151SF27</accession>
<name>A0A151SF27_CAJCA</name>
<evidence type="ECO:0000256" key="1">
    <source>
        <dbReference type="SAM" id="MobiDB-lite"/>
    </source>
</evidence>
<organism evidence="2 3">
    <name type="scientific">Cajanus cajan</name>
    <name type="common">Pigeon pea</name>
    <name type="synonym">Cajanus indicus</name>
    <dbReference type="NCBI Taxonomy" id="3821"/>
    <lineage>
        <taxon>Eukaryota</taxon>
        <taxon>Viridiplantae</taxon>
        <taxon>Streptophyta</taxon>
        <taxon>Embryophyta</taxon>
        <taxon>Tracheophyta</taxon>
        <taxon>Spermatophyta</taxon>
        <taxon>Magnoliopsida</taxon>
        <taxon>eudicotyledons</taxon>
        <taxon>Gunneridae</taxon>
        <taxon>Pentapetalae</taxon>
        <taxon>rosids</taxon>
        <taxon>fabids</taxon>
        <taxon>Fabales</taxon>
        <taxon>Fabaceae</taxon>
        <taxon>Papilionoideae</taxon>
        <taxon>50 kb inversion clade</taxon>
        <taxon>NPAAA clade</taxon>
        <taxon>indigoferoid/millettioid clade</taxon>
        <taxon>Phaseoleae</taxon>
        <taxon>Cajanus</taxon>
    </lineage>
</organism>
<proteinExistence type="predicted"/>
<dbReference type="Proteomes" id="UP000075243">
    <property type="component" value="Unassembled WGS sequence"/>
</dbReference>
<gene>
    <name evidence="2" type="ORF">KK1_024581</name>
</gene>
<evidence type="ECO:0000313" key="2">
    <source>
        <dbReference type="EMBL" id="KYP53444.1"/>
    </source>
</evidence>